<dbReference type="Pfam" id="PF00356">
    <property type="entry name" value="LacI"/>
    <property type="match status" value="1"/>
</dbReference>
<reference evidence="5 6" key="2">
    <citation type="submission" date="2020-08" db="EMBL/GenBank/DDBJ databases">
        <authorList>
            <person name="Partida-Martinez L."/>
            <person name="Huntemann M."/>
            <person name="Clum A."/>
            <person name="Wang J."/>
            <person name="Palaniappan K."/>
            <person name="Ritter S."/>
            <person name="Chen I.-M."/>
            <person name="Stamatis D."/>
            <person name="Reddy T."/>
            <person name="O'Malley R."/>
            <person name="Daum C."/>
            <person name="Shapiro N."/>
            <person name="Ivanova N."/>
            <person name="Kyrpides N."/>
            <person name="Woyke T."/>
        </authorList>
    </citation>
    <scope>NUCLEOTIDE SEQUENCE [LARGE SCALE GENOMIC DNA]</scope>
    <source>
        <strain evidence="5 6">AS2.23</strain>
    </source>
</reference>
<dbReference type="Gene3D" id="3.40.50.2300">
    <property type="match status" value="2"/>
</dbReference>
<reference evidence="5 6" key="1">
    <citation type="submission" date="2020-08" db="EMBL/GenBank/DDBJ databases">
        <title>The Agave Microbiome: Exploring the role of microbial communities in plant adaptations to desert environments.</title>
        <authorList>
            <person name="Partida-Martinez L.P."/>
        </authorList>
    </citation>
    <scope>NUCLEOTIDE SEQUENCE [LARGE SCALE GENOMIC DNA]</scope>
    <source>
        <strain evidence="5 6">AS2.23</strain>
    </source>
</reference>
<evidence type="ECO:0000256" key="3">
    <source>
        <dbReference type="ARBA" id="ARBA00023163"/>
    </source>
</evidence>
<dbReference type="PANTHER" id="PTHR30146:SF153">
    <property type="entry name" value="LACTOSE OPERON REPRESSOR"/>
    <property type="match status" value="1"/>
</dbReference>
<keyword evidence="2 5" id="KW-0238">DNA-binding</keyword>
<organism evidence="5 6">
    <name type="scientific">Kineococcus radiotolerans</name>
    <dbReference type="NCBI Taxonomy" id="131568"/>
    <lineage>
        <taxon>Bacteria</taxon>
        <taxon>Bacillati</taxon>
        <taxon>Actinomycetota</taxon>
        <taxon>Actinomycetes</taxon>
        <taxon>Kineosporiales</taxon>
        <taxon>Kineosporiaceae</taxon>
        <taxon>Kineococcus</taxon>
    </lineage>
</organism>
<dbReference type="SUPFAM" id="SSF47413">
    <property type="entry name" value="lambda repressor-like DNA-binding domains"/>
    <property type="match status" value="1"/>
</dbReference>
<evidence type="ECO:0000256" key="1">
    <source>
        <dbReference type="ARBA" id="ARBA00023015"/>
    </source>
</evidence>
<dbReference type="GO" id="GO:0000976">
    <property type="term" value="F:transcription cis-regulatory region binding"/>
    <property type="evidence" value="ECO:0007669"/>
    <property type="project" value="TreeGrafter"/>
</dbReference>
<dbReference type="CDD" id="cd06267">
    <property type="entry name" value="PBP1_LacI_sugar_binding-like"/>
    <property type="match status" value="1"/>
</dbReference>
<protein>
    <submittedName>
        <fullName evidence="5">DNA-binding LacI/PurR family transcriptional regulator</fullName>
    </submittedName>
</protein>
<sequence>MAVTLHDVARAAGVSIKTVSNVVRGQGSFSAETRERVETAVAQLGYRPNVAARGLRTGHLGVISLIVPDIRNPYFAELADAVMTEAARHDLLVVIEQSRGQRETELELLRGERTQMVDGILFSALGLTDGRGVAAQVRTPVVVLGEPIPGWPTDHVTMRNTEGAQAATQHLIAEGRRRIAAIGALRGQRRGTAALRLAGYRRALDAAGLPYEDDLVLDVGVWTRSAGADGTRRLLAERPDLDAVVAFNDAMALGAVRVLGDAGRKVPADVAVVGFDDIDETRYSVPALTTIKPGLSDIATTAVSYLRQRIHHPGDALPVRSHQAHFELLVRESSP</sequence>
<accession>A0A7W4XYH1</accession>
<dbReference type="InterPro" id="IPR046335">
    <property type="entry name" value="LacI/GalR-like_sensor"/>
</dbReference>
<dbReference type="Proteomes" id="UP000533269">
    <property type="component" value="Unassembled WGS sequence"/>
</dbReference>
<evidence type="ECO:0000256" key="2">
    <source>
        <dbReference type="ARBA" id="ARBA00023125"/>
    </source>
</evidence>
<dbReference type="RefSeq" id="WP_183392789.1">
    <property type="nucleotide sequence ID" value="NZ_JACHVY010000005.1"/>
</dbReference>
<feature type="domain" description="HTH lacI-type" evidence="4">
    <location>
        <begin position="3"/>
        <end position="57"/>
    </location>
</feature>
<dbReference type="InterPro" id="IPR010982">
    <property type="entry name" value="Lambda_DNA-bd_dom_sf"/>
</dbReference>
<dbReference type="CDD" id="cd01392">
    <property type="entry name" value="HTH_LacI"/>
    <property type="match status" value="1"/>
</dbReference>
<dbReference type="AlphaFoldDB" id="A0A7W4XYH1"/>
<dbReference type="Gene3D" id="1.10.260.40">
    <property type="entry name" value="lambda repressor-like DNA-binding domains"/>
    <property type="match status" value="1"/>
</dbReference>
<evidence type="ECO:0000313" key="6">
    <source>
        <dbReference type="Proteomes" id="UP000533269"/>
    </source>
</evidence>
<name>A0A7W4XYH1_KINRA</name>
<keyword evidence="3" id="KW-0804">Transcription</keyword>
<dbReference type="PANTHER" id="PTHR30146">
    <property type="entry name" value="LACI-RELATED TRANSCRIPTIONAL REPRESSOR"/>
    <property type="match status" value="1"/>
</dbReference>
<dbReference type="SUPFAM" id="SSF53822">
    <property type="entry name" value="Periplasmic binding protein-like I"/>
    <property type="match status" value="1"/>
</dbReference>
<dbReference type="PROSITE" id="PS50932">
    <property type="entry name" value="HTH_LACI_2"/>
    <property type="match status" value="1"/>
</dbReference>
<evidence type="ECO:0000259" key="4">
    <source>
        <dbReference type="PROSITE" id="PS50932"/>
    </source>
</evidence>
<dbReference type="GO" id="GO:0003700">
    <property type="term" value="F:DNA-binding transcription factor activity"/>
    <property type="evidence" value="ECO:0007669"/>
    <property type="project" value="TreeGrafter"/>
</dbReference>
<dbReference type="Pfam" id="PF13377">
    <property type="entry name" value="Peripla_BP_3"/>
    <property type="match status" value="1"/>
</dbReference>
<gene>
    <name evidence="5" type="ORF">FHR75_004008</name>
</gene>
<evidence type="ECO:0000313" key="5">
    <source>
        <dbReference type="EMBL" id="MBB2903166.1"/>
    </source>
</evidence>
<dbReference type="PROSITE" id="PS00356">
    <property type="entry name" value="HTH_LACI_1"/>
    <property type="match status" value="1"/>
</dbReference>
<dbReference type="EMBL" id="JACHVY010000005">
    <property type="protein sequence ID" value="MBB2903166.1"/>
    <property type="molecule type" value="Genomic_DNA"/>
</dbReference>
<dbReference type="InterPro" id="IPR000843">
    <property type="entry name" value="HTH_LacI"/>
</dbReference>
<keyword evidence="1" id="KW-0805">Transcription regulation</keyword>
<proteinExistence type="predicted"/>
<dbReference type="InterPro" id="IPR028082">
    <property type="entry name" value="Peripla_BP_I"/>
</dbReference>
<dbReference type="SMART" id="SM00354">
    <property type="entry name" value="HTH_LACI"/>
    <property type="match status" value="1"/>
</dbReference>
<comment type="caution">
    <text evidence="5">The sequence shown here is derived from an EMBL/GenBank/DDBJ whole genome shotgun (WGS) entry which is preliminary data.</text>
</comment>